<dbReference type="EMBL" id="SLXQ01000001">
    <property type="protein sequence ID" value="TCP56916.1"/>
    <property type="molecule type" value="Genomic_DNA"/>
</dbReference>
<proteinExistence type="predicted"/>
<keyword evidence="2" id="KW-1185">Reference proteome</keyword>
<protein>
    <submittedName>
        <fullName evidence="1">Uncharacterized protein</fullName>
    </submittedName>
</protein>
<accession>A0A4V2SV33</accession>
<organism evidence="1 2">
    <name type="scientific">Tamaricihabitans halophyticus</name>
    <dbReference type="NCBI Taxonomy" id="1262583"/>
    <lineage>
        <taxon>Bacteria</taxon>
        <taxon>Bacillati</taxon>
        <taxon>Actinomycetota</taxon>
        <taxon>Actinomycetes</taxon>
        <taxon>Pseudonocardiales</taxon>
        <taxon>Pseudonocardiaceae</taxon>
        <taxon>Tamaricihabitans</taxon>
    </lineage>
</organism>
<dbReference type="Proteomes" id="UP000294911">
    <property type="component" value="Unassembled WGS sequence"/>
</dbReference>
<name>A0A4V2SV33_9PSEU</name>
<dbReference type="AlphaFoldDB" id="A0A4V2SV33"/>
<comment type="caution">
    <text evidence="1">The sequence shown here is derived from an EMBL/GenBank/DDBJ whole genome shotgun (WGS) entry which is preliminary data.</text>
</comment>
<gene>
    <name evidence="1" type="ORF">EV191_101865</name>
</gene>
<evidence type="ECO:0000313" key="2">
    <source>
        <dbReference type="Proteomes" id="UP000294911"/>
    </source>
</evidence>
<sequence>MAVDQSRSGYQLDCGRSLEEVWARLDEVQAGHADEHELGCAHCSTARGSLLALREATAELRADRTEPSLDLVDRIMSAVRANVRRSGAMVELRTDEPGRVEVSEQAVAAVLRYAADAFDGVRARRCRVRTAGRAPDGATLIDVELAVAVRYAAYEPAVLDRLRERVQVACTSRLGLRLNQLELIVDDIYDV</sequence>
<dbReference type="OrthoDB" id="3711227at2"/>
<reference evidence="1 2" key="1">
    <citation type="submission" date="2019-03" db="EMBL/GenBank/DDBJ databases">
        <title>Genomic Encyclopedia of Type Strains, Phase IV (KMG-IV): sequencing the most valuable type-strain genomes for metagenomic binning, comparative biology and taxonomic classification.</title>
        <authorList>
            <person name="Goeker M."/>
        </authorList>
    </citation>
    <scope>NUCLEOTIDE SEQUENCE [LARGE SCALE GENOMIC DNA]</scope>
    <source>
        <strain evidence="1 2">DSM 45765</strain>
    </source>
</reference>
<evidence type="ECO:0000313" key="1">
    <source>
        <dbReference type="EMBL" id="TCP56916.1"/>
    </source>
</evidence>
<dbReference type="RefSeq" id="WP_132875452.1">
    <property type="nucleotide sequence ID" value="NZ_SLXQ01000001.1"/>
</dbReference>